<name>A0ACC1HRU8_9FUNG</name>
<evidence type="ECO:0000313" key="2">
    <source>
        <dbReference type="Proteomes" id="UP001145114"/>
    </source>
</evidence>
<evidence type="ECO:0000313" key="1">
    <source>
        <dbReference type="EMBL" id="KAJ1679011.1"/>
    </source>
</evidence>
<gene>
    <name evidence="1" type="ORF">EV182_002906</name>
</gene>
<dbReference type="Proteomes" id="UP001145114">
    <property type="component" value="Unassembled WGS sequence"/>
</dbReference>
<sequence>MAEAKPGETLILSWTPNGHLNNAKPTKVDILYYAEPGKEFGTYGEAQSAPKAATLDFATNANCKKPEDAGHPCTGQLKVPDNLKPGNTYSFVWFWHFNSNGAEEYTTCFDIKIV</sequence>
<keyword evidence="2" id="KW-1185">Reference proteome</keyword>
<proteinExistence type="predicted"/>
<accession>A0ACC1HRU8</accession>
<dbReference type="EMBL" id="JAMZIH010000672">
    <property type="protein sequence ID" value="KAJ1679011.1"/>
    <property type="molecule type" value="Genomic_DNA"/>
</dbReference>
<organism evidence="1 2">
    <name type="scientific">Spiromyces aspiralis</name>
    <dbReference type="NCBI Taxonomy" id="68401"/>
    <lineage>
        <taxon>Eukaryota</taxon>
        <taxon>Fungi</taxon>
        <taxon>Fungi incertae sedis</taxon>
        <taxon>Zoopagomycota</taxon>
        <taxon>Kickxellomycotina</taxon>
        <taxon>Kickxellomycetes</taxon>
        <taxon>Kickxellales</taxon>
        <taxon>Kickxellaceae</taxon>
        <taxon>Spiromyces</taxon>
    </lineage>
</organism>
<reference evidence="1" key="1">
    <citation type="submission" date="2022-06" db="EMBL/GenBank/DDBJ databases">
        <title>Phylogenomic reconstructions and comparative analyses of Kickxellomycotina fungi.</title>
        <authorList>
            <person name="Reynolds N.K."/>
            <person name="Stajich J.E."/>
            <person name="Barry K."/>
            <person name="Grigoriev I.V."/>
            <person name="Crous P."/>
            <person name="Smith M.E."/>
        </authorList>
    </citation>
    <scope>NUCLEOTIDE SEQUENCE</scope>
    <source>
        <strain evidence="1">RSA 2271</strain>
    </source>
</reference>
<protein>
    <submittedName>
        <fullName evidence="1">Uncharacterized protein</fullName>
    </submittedName>
</protein>
<comment type="caution">
    <text evidence="1">The sequence shown here is derived from an EMBL/GenBank/DDBJ whole genome shotgun (WGS) entry which is preliminary data.</text>
</comment>